<dbReference type="SUPFAM" id="SSF56935">
    <property type="entry name" value="Porins"/>
    <property type="match status" value="1"/>
</dbReference>
<dbReference type="Pfam" id="PF00593">
    <property type="entry name" value="TonB_dep_Rec_b-barrel"/>
    <property type="match status" value="1"/>
</dbReference>
<comment type="subcellular location">
    <subcellularLocation>
        <location evidence="1 10">Cell outer membrane</location>
        <topology evidence="1 10">Multi-pass membrane protein</topology>
    </subcellularLocation>
</comment>
<keyword evidence="5" id="KW-0732">Signal</keyword>
<name>A0A1I2BQK7_9BACT</name>
<evidence type="ECO:0000259" key="12">
    <source>
        <dbReference type="Pfam" id="PF00593"/>
    </source>
</evidence>
<evidence type="ECO:0000256" key="9">
    <source>
        <dbReference type="ARBA" id="ARBA00023237"/>
    </source>
</evidence>
<keyword evidence="9 10" id="KW-0998">Cell outer membrane</keyword>
<evidence type="ECO:0000256" key="7">
    <source>
        <dbReference type="ARBA" id="ARBA00023136"/>
    </source>
</evidence>
<dbReference type="InterPro" id="IPR000531">
    <property type="entry name" value="Beta-barrel_TonB"/>
</dbReference>
<accession>A0A1I2BQK7</accession>
<dbReference type="InterPro" id="IPR012910">
    <property type="entry name" value="Plug_dom"/>
</dbReference>
<reference evidence="14 15" key="1">
    <citation type="submission" date="2016-10" db="EMBL/GenBank/DDBJ databases">
        <authorList>
            <person name="de Groot N.N."/>
        </authorList>
    </citation>
    <scope>NUCLEOTIDE SEQUENCE [LARGE SCALE GENOMIC DNA]</scope>
    <source>
        <strain>GEY</strain>
        <strain evidence="15">DSM 9560</strain>
    </source>
</reference>
<dbReference type="PROSITE" id="PS52016">
    <property type="entry name" value="TONB_DEPENDENT_REC_3"/>
    <property type="match status" value="1"/>
</dbReference>
<feature type="domain" description="TonB-dependent receptor plug" evidence="13">
    <location>
        <begin position="63"/>
        <end position="171"/>
    </location>
</feature>
<dbReference type="InterPro" id="IPR036942">
    <property type="entry name" value="Beta-barrel_TonB_sf"/>
</dbReference>
<dbReference type="AlphaFoldDB" id="A0A1I2BQK7"/>
<dbReference type="Proteomes" id="UP000199513">
    <property type="component" value="Unassembled WGS sequence"/>
</dbReference>
<dbReference type="Pfam" id="PF07715">
    <property type="entry name" value="Plug"/>
    <property type="match status" value="1"/>
</dbReference>
<evidence type="ECO:0000256" key="11">
    <source>
        <dbReference type="RuleBase" id="RU003357"/>
    </source>
</evidence>
<evidence type="ECO:0000256" key="8">
    <source>
        <dbReference type="ARBA" id="ARBA00023170"/>
    </source>
</evidence>
<dbReference type="STRING" id="1003.SAMN04488541_1003116"/>
<evidence type="ECO:0000256" key="4">
    <source>
        <dbReference type="ARBA" id="ARBA00022692"/>
    </source>
</evidence>
<evidence type="ECO:0000259" key="13">
    <source>
        <dbReference type="Pfam" id="PF07715"/>
    </source>
</evidence>
<dbReference type="GO" id="GO:0009279">
    <property type="term" value="C:cell outer membrane"/>
    <property type="evidence" value="ECO:0007669"/>
    <property type="project" value="UniProtKB-SubCell"/>
</dbReference>
<dbReference type="GO" id="GO:0015344">
    <property type="term" value="F:siderophore uptake transmembrane transporter activity"/>
    <property type="evidence" value="ECO:0007669"/>
    <property type="project" value="TreeGrafter"/>
</dbReference>
<dbReference type="GO" id="GO:0044718">
    <property type="term" value="P:siderophore transmembrane transport"/>
    <property type="evidence" value="ECO:0007669"/>
    <property type="project" value="TreeGrafter"/>
</dbReference>
<dbReference type="OrthoDB" id="975498at2"/>
<dbReference type="EMBL" id="FONY01000003">
    <property type="protein sequence ID" value="SFE58401.1"/>
    <property type="molecule type" value="Genomic_DNA"/>
</dbReference>
<evidence type="ECO:0000256" key="10">
    <source>
        <dbReference type="PROSITE-ProRule" id="PRU01360"/>
    </source>
</evidence>
<keyword evidence="3 10" id="KW-1134">Transmembrane beta strand</keyword>
<sequence>MKLKIILLTKFIFFYTLIFAQNSSNQGDSIFAKMDRLGIDELIQGKAITEEKIVGASRSVKKLEDLPITVYVITQEDILKNGYTTLVDVLKMVPGIRVSKPGSGIFGEAFLLRGLEGNVYTKILLNNLPIQPSSNSALSIGEQLPIAQVDRIEVIYGPSSAVYGADAMAGVINIITKSTQSSTFAQANALAGQYGYRHVNFMAGGKLGKNKNVIHYNIYANRGVRADQNIKHGEYKKLYSPLRQIEELENLSDAELQAIVNDPRFDKELGLFLALQSPYYSKDGYVNAPLNELPQESYLLGFSLNYRGLQLSFNEMYREDHSSIGRRPFYFGYQNPENRIGQKMQITSLNYTTSWDKFTFTSNLMYLKERYDKYSSLATNYSNEGKSYIYQASDDIFGEAVVNYNLSKKIELTGGVSYKLSSALPQTNDLASPFNPSDYKPFTGHRPPPDPLLGNFGINPTSFNNFGAFIQGYYSSKRWNIVFGWRYDNPSNYSDQSYNRIAVMYKLTNKTSLRLSGGYAFKAPALSISYNSVAFPDREIDFTTGTYGKFNDSISYQVVPSPNLAPEELGAIDFGLRYAINTNTYLDVSGFVNSVSNLIVAFLDTINRTEYPKATGGLVRSYRNEASTLAALTGFQVALRARDLIPAIGLNTNFAYTYQFGFEDLGGDLTGRLNEYRQVPRHTLQWNISLNPLKKLYLNFDNVAMSGWYRKYIDTDLDIGRELFKNFIKGYYTLDMTARYTFNKNISSFLKIINVFDAQYGGLNATGFDVDMKYTPQLGRNIQIGISFKME</sequence>
<evidence type="ECO:0000313" key="14">
    <source>
        <dbReference type="EMBL" id="SFE58401.1"/>
    </source>
</evidence>
<evidence type="ECO:0000256" key="1">
    <source>
        <dbReference type="ARBA" id="ARBA00004571"/>
    </source>
</evidence>
<dbReference type="PANTHER" id="PTHR30069:SF29">
    <property type="entry name" value="HEMOGLOBIN AND HEMOGLOBIN-HAPTOGLOBIN-BINDING PROTEIN 1-RELATED"/>
    <property type="match status" value="1"/>
</dbReference>
<dbReference type="RefSeq" id="WP_091539529.1">
    <property type="nucleotide sequence ID" value="NZ_FONY01000003.1"/>
</dbReference>
<feature type="domain" description="TonB-dependent receptor-like beta-barrel" evidence="12">
    <location>
        <begin position="300"/>
        <end position="755"/>
    </location>
</feature>
<keyword evidence="7 10" id="KW-0472">Membrane</keyword>
<evidence type="ECO:0000256" key="6">
    <source>
        <dbReference type="ARBA" id="ARBA00023077"/>
    </source>
</evidence>
<evidence type="ECO:0000256" key="5">
    <source>
        <dbReference type="ARBA" id="ARBA00022729"/>
    </source>
</evidence>
<keyword evidence="15" id="KW-1185">Reference proteome</keyword>
<evidence type="ECO:0000313" key="15">
    <source>
        <dbReference type="Proteomes" id="UP000199513"/>
    </source>
</evidence>
<evidence type="ECO:0000256" key="2">
    <source>
        <dbReference type="ARBA" id="ARBA00022448"/>
    </source>
</evidence>
<gene>
    <name evidence="14" type="ORF">SAMN04488541_1003116</name>
</gene>
<keyword evidence="2 10" id="KW-0813">Transport</keyword>
<keyword evidence="8 14" id="KW-0675">Receptor</keyword>
<keyword evidence="4 10" id="KW-0812">Transmembrane</keyword>
<comment type="similarity">
    <text evidence="10 11">Belongs to the TonB-dependent receptor family.</text>
</comment>
<proteinExistence type="inferred from homology"/>
<dbReference type="Gene3D" id="2.170.130.10">
    <property type="entry name" value="TonB-dependent receptor, plug domain"/>
    <property type="match status" value="1"/>
</dbReference>
<dbReference type="InterPro" id="IPR037066">
    <property type="entry name" value="Plug_dom_sf"/>
</dbReference>
<dbReference type="PANTHER" id="PTHR30069">
    <property type="entry name" value="TONB-DEPENDENT OUTER MEMBRANE RECEPTOR"/>
    <property type="match status" value="1"/>
</dbReference>
<dbReference type="InterPro" id="IPR039426">
    <property type="entry name" value="TonB-dep_rcpt-like"/>
</dbReference>
<evidence type="ECO:0000256" key="3">
    <source>
        <dbReference type="ARBA" id="ARBA00022452"/>
    </source>
</evidence>
<dbReference type="Gene3D" id="2.40.170.20">
    <property type="entry name" value="TonB-dependent receptor, beta-barrel domain"/>
    <property type="match status" value="1"/>
</dbReference>
<keyword evidence="6 11" id="KW-0798">TonB box</keyword>
<protein>
    <submittedName>
        <fullName evidence="14">Hemoglobin/transferrin/lactoferrin receptor protein</fullName>
    </submittedName>
</protein>
<organism evidence="14 15">
    <name type="scientific">Thermoflexibacter ruber</name>
    <dbReference type="NCBI Taxonomy" id="1003"/>
    <lineage>
        <taxon>Bacteria</taxon>
        <taxon>Pseudomonadati</taxon>
        <taxon>Bacteroidota</taxon>
        <taxon>Cytophagia</taxon>
        <taxon>Cytophagales</taxon>
        <taxon>Thermoflexibacteraceae</taxon>
        <taxon>Thermoflexibacter</taxon>
    </lineage>
</organism>